<dbReference type="Pfam" id="PF08534">
    <property type="entry name" value="Redoxin"/>
    <property type="match status" value="1"/>
</dbReference>
<evidence type="ECO:0000259" key="2">
    <source>
        <dbReference type="Pfam" id="PF08534"/>
    </source>
</evidence>
<feature type="domain" description="Redoxin" evidence="2">
    <location>
        <begin position="59"/>
        <end position="202"/>
    </location>
</feature>
<keyword evidence="4" id="KW-1185">Reference proteome</keyword>
<gene>
    <name evidence="3" type="ORF">D6C00_06795</name>
</gene>
<protein>
    <submittedName>
        <fullName evidence="3">TlpA family protein disulfide reductase</fullName>
    </submittedName>
</protein>
<sequence>MTTSRHPVRRGRFTVGCSAAAGALMLALAGPGPVLADSIDGNFPTADEVGGEVFPKGVQAGDRFPTDWDIYDANGKKTDVSKLIKGKRTVLAFFISAVPVSVDELTKLQNAFSGKGDTQLLFVNSDQVGGKLQGVDPVQETARTVRVIKREENIKHPMFVAPNDALSPTGLSNKLGFRGLPTVFVINEKGIVEKVYVGPQDWSDTRV</sequence>
<dbReference type="GO" id="GO:0016491">
    <property type="term" value="F:oxidoreductase activity"/>
    <property type="evidence" value="ECO:0007669"/>
    <property type="project" value="InterPro"/>
</dbReference>
<proteinExistence type="predicted"/>
<feature type="signal peptide" evidence="1">
    <location>
        <begin position="1"/>
        <end position="36"/>
    </location>
</feature>
<dbReference type="EMBL" id="QZMU01000001">
    <property type="protein sequence ID" value="RRQ21683.1"/>
    <property type="molecule type" value="Genomic_DNA"/>
</dbReference>
<accession>A0A426QIV2</accession>
<evidence type="ECO:0000313" key="4">
    <source>
        <dbReference type="Proteomes" id="UP000287798"/>
    </source>
</evidence>
<feature type="chain" id="PRO_5019088972" evidence="1">
    <location>
        <begin position="37"/>
        <end position="207"/>
    </location>
</feature>
<dbReference type="Proteomes" id="UP000287798">
    <property type="component" value="Unassembled WGS sequence"/>
</dbReference>
<organism evidence="3 4">
    <name type="scientific">Thiohalobacter thiocyanaticus</name>
    <dbReference type="NCBI Taxonomy" id="585455"/>
    <lineage>
        <taxon>Bacteria</taxon>
        <taxon>Pseudomonadati</taxon>
        <taxon>Pseudomonadota</taxon>
        <taxon>Gammaproteobacteria</taxon>
        <taxon>Thiohalobacterales</taxon>
        <taxon>Thiohalobacteraceae</taxon>
        <taxon>Thiohalobacter</taxon>
    </lineage>
</organism>
<dbReference type="AlphaFoldDB" id="A0A426QIV2"/>
<dbReference type="SMR" id="A0A426QIV2"/>
<dbReference type="InterPro" id="IPR013740">
    <property type="entry name" value="Redoxin"/>
</dbReference>
<dbReference type="SUPFAM" id="SSF52833">
    <property type="entry name" value="Thioredoxin-like"/>
    <property type="match status" value="1"/>
</dbReference>
<name>A0A426QIV2_9GAMM</name>
<dbReference type="OrthoDB" id="8561882at2"/>
<dbReference type="Gene3D" id="3.40.30.10">
    <property type="entry name" value="Glutaredoxin"/>
    <property type="match status" value="1"/>
</dbReference>
<dbReference type="InterPro" id="IPR036249">
    <property type="entry name" value="Thioredoxin-like_sf"/>
</dbReference>
<reference evidence="3 4" key="1">
    <citation type="journal article" date="2010" name="Int. J. Syst. Evol. Microbiol.">
        <title>Thiohalobacter thiocyanaticus gen. nov., sp. nov., a moderately halophilic, sulfur-oxidizing gammaproteobacterium from hypersaline lakes, that utilizes thiocyanate.</title>
        <authorList>
            <person name="Sorokin D.Y."/>
            <person name="Kovaleva O.L."/>
            <person name="Tourova T.P."/>
            <person name="Muyzer G."/>
        </authorList>
    </citation>
    <scope>NUCLEOTIDE SEQUENCE [LARGE SCALE GENOMIC DNA]</scope>
    <source>
        <strain evidence="3 4">Hrh1</strain>
    </source>
</reference>
<keyword evidence="1" id="KW-0732">Signal</keyword>
<dbReference type="RefSeq" id="WP_125181026.1">
    <property type="nucleotide sequence ID" value="NZ_QZMU01000001.1"/>
</dbReference>
<evidence type="ECO:0000256" key="1">
    <source>
        <dbReference type="SAM" id="SignalP"/>
    </source>
</evidence>
<comment type="caution">
    <text evidence="3">The sequence shown here is derived from an EMBL/GenBank/DDBJ whole genome shotgun (WGS) entry which is preliminary data.</text>
</comment>
<evidence type="ECO:0000313" key="3">
    <source>
        <dbReference type="EMBL" id="RRQ21683.1"/>
    </source>
</evidence>